<dbReference type="Proteomes" id="UP000589520">
    <property type="component" value="Unassembled WGS sequence"/>
</dbReference>
<comment type="caution">
    <text evidence="1">The sequence shown here is derived from an EMBL/GenBank/DDBJ whole genome shotgun (WGS) entry which is preliminary data.</text>
</comment>
<evidence type="ECO:0000313" key="2">
    <source>
        <dbReference type="Proteomes" id="UP000589520"/>
    </source>
</evidence>
<proteinExistence type="predicted"/>
<sequence>MLEKVGLCTGNCALEIVQVDVYETQGCMDQEPMNRA</sequence>
<dbReference type="AlphaFoldDB" id="A0A7Y9PH24"/>
<name>A0A7Y9PH24_9BACT</name>
<reference evidence="1 2" key="1">
    <citation type="submission" date="2020-07" db="EMBL/GenBank/DDBJ databases">
        <title>Genomic Encyclopedia of Type Strains, Phase IV (KMG-V): Genome sequencing to study the core and pangenomes of soil and plant-associated prokaryotes.</title>
        <authorList>
            <person name="Whitman W."/>
        </authorList>
    </citation>
    <scope>NUCLEOTIDE SEQUENCE [LARGE SCALE GENOMIC DNA]</scope>
    <source>
        <strain evidence="1 2">X4EP2</strain>
    </source>
</reference>
<keyword evidence="2" id="KW-1185">Reference proteome</keyword>
<gene>
    <name evidence="1" type="ORF">HDF17_002067</name>
</gene>
<organism evidence="1 2">
    <name type="scientific">Granulicella arctica</name>
    <dbReference type="NCBI Taxonomy" id="940613"/>
    <lineage>
        <taxon>Bacteria</taxon>
        <taxon>Pseudomonadati</taxon>
        <taxon>Acidobacteriota</taxon>
        <taxon>Terriglobia</taxon>
        <taxon>Terriglobales</taxon>
        <taxon>Acidobacteriaceae</taxon>
        <taxon>Granulicella</taxon>
    </lineage>
</organism>
<dbReference type="EMBL" id="JACCCW010000002">
    <property type="protein sequence ID" value="NYF79747.1"/>
    <property type="molecule type" value="Genomic_DNA"/>
</dbReference>
<accession>A0A7Y9PH24</accession>
<evidence type="ECO:0000313" key="1">
    <source>
        <dbReference type="EMBL" id="NYF79747.1"/>
    </source>
</evidence>
<protein>
    <submittedName>
        <fullName evidence="1">Uncharacterized protein</fullName>
    </submittedName>
</protein>